<dbReference type="SUPFAM" id="SSF55961">
    <property type="entry name" value="Bet v1-like"/>
    <property type="match status" value="1"/>
</dbReference>
<evidence type="ECO:0000313" key="2">
    <source>
        <dbReference type="Proteomes" id="UP000242662"/>
    </source>
</evidence>
<proteinExistence type="predicted"/>
<name>A0A1G6HVS3_9BACI</name>
<gene>
    <name evidence="1" type="ORF">SAMN05421737_104175</name>
</gene>
<evidence type="ECO:0008006" key="3">
    <source>
        <dbReference type="Google" id="ProtNLM"/>
    </source>
</evidence>
<evidence type="ECO:0000313" key="1">
    <source>
        <dbReference type="EMBL" id="SDB97576.1"/>
    </source>
</evidence>
<protein>
    <recommendedName>
        <fullName evidence="3">Activator of Hsp90 ATPase homolog 1-like protein</fullName>
    </recommendedName>
</protein>
<sequence>MREITLFRVVKTIDAPIESVFQYLNQDQHVLRWHSFVQENHYPEGEECLTSGSQFESVWRMGKKIYTFNVELECFDPPSHAMMKTTTKEGISITEYWLSQEEFEEDMVETTLIVESRFIPKNKFQMIKGLLTGWLAKFLYNEQYERFVEYVHEEEMDEMLIHCDLPDERDMQALAYRNEQRSWDVYFDDFDEFADKYQIQALLSADYKKDPERGIFLFTVETSEEAEERLATWVEDVWIPLSWRIGRWR</sequence>
<organism evidence="1 2">
    <name type="scientific">Shouchella lonarensis</name>
    <dbReference type="NCBI Taxonomy" id="1464122"/>
    <lineage>
        <taxon>Bacteria</taxon>
        <taxon>Bacillati</taxon>
        <taxon>Bacillota</taxon>
        <taxon>Bacilli</taxon>
        <taxon>Bacillales</taxon>
        <taxon>Bacillaceae</taxon>
        <taxon>Shouchella</taxon>
    </lineage>
</organism>
<dbReference type="InterPro" id="IPR019587">
    <property type="entry name" value="Polyketide_cyclase/dehydratase"/>
</dbReference>
<dbReference type="CDD" id="cd07812">
    <property type="entry name" value="SRPBCC"/>
    <property type="match status" value="1"/>
</dbReference>
<dbReference type="Pfam" id="PF10604">
    <property type="entry name" value="Polyketide_cyc2"/>
    <property type="match status" value="1"/>
</dbReference>
<keyword evidence="2" id="KW-1185">Reference proteome</keyword>
<dbReference type="InterPro" id="IPR023393">
    <property type="entry name" value="START-like_dom_sf"/>
</dbReference>
<dbReference type="RefSeq" id="WP_090775292.1">
    <property type="nucleotide sequence ID" value="NZ_FMYM01000004.1"/>
</dbReference>
<accession>A0A1G6HVS3</accession>
<dbReference type="Gene3D" id="3.30.530.20">
    <property type="match status" value="1"/>
</dbReference>
<dbReference type="EMBL" id="FMYM01000004">
    <property type="protein sequence ID" value="SDB97576.1"/>
    <property type="molecule type" value="Genomic_DNA"/>
</dbReference>
<dbReference type="OrthoDB" id="2389233at2"/>
<dbReference type="Proteomes" id="UP000242662">
    <property type="component" value="Unassembled WGS sequence"/>
</dbReference>
<dbReference type="STRING" id="1464122.SAMN05421737_104175"/>
<reference evidence="2" key="1">
    <citation type="submission" date="2016-09" db="EMBL/GenBank/DDBJ databases">
        <authorList>
            <person name="Varghese N."/>
            <person name="Submissions S."/>
        </authorList>
    </citation>
    <scope>NUCLEOTIDE SEQUENCE [LARGE SCALE GENOMIC DNA]</scope>
    <source>
        <strain evidence="2">25nlg</strain>
    </source>
</reference>
<dbReference type="AlphaFoldDB" id="A0A1G6HVS3"/>